<keyword evidence="1" id="KW-0812">Transmembrane</keyword>
<dbReference type="EMBL" id="ADZX01000047">
    <property type="protein sequence ID" value="EFK97741.1"/>
    <property type="molecule type" value="Genomic_DNA"/>
</dbReference>
<reference evidence="2" key="1">
    <citation type="submission" date="2010-07" db="EMBL/GenBank/DDBJ databases">
        <authorList>
            <consortium name="CONSOLIDER consortium CSD2007-00005"/>
            <person name="Guazzaroni M.-E."/>
            <person name="Richter M."/>
            <person name="Garcia-Salamanca A."/>
            <person name="Yarza P."/>
            <person name="Ferrer M."/>
        </authorList>
    </citation>
    <scope>NUCLEOTIDE SEQUENCE</scope>
</reference>
<dbReference type="AlphaFoldDB" id="D9PFC7"/>
<keyword evidence="1" id="KW-1133">Transmembrane helix</keyword>
<comment type="caution">
    <text evidence="2">The sequence shown here is derived from an EMBL/GenBank/DDBJ whole genome shotgun (WGS) entry which is preliminary data.</text>
</comment>
<accession>D9PFC7</accession>
<sequence>MKERIKLNNKTEKSTLSIILSIFGLAATQVCGIGAPMCGAALGGSIGLTFLPSFAQNFFEEYSVYIIIIAIIGQIYSLYILKC</sequence>
<feature type="transmembrane region" description="Helical" evidence="1">
    <location>
        <begin position="62"/>
        <end position="81"/>
    </location>
</feature>
<protein>
    <submittedName>
        <fullName evidence="2">Uncharacterized protein</fullName>
    </submittedName>
</protein>
<organism evidence="2">
    <name type="scientific">sediment metagenome</name>
    <dbReference type="NCBI Taxonomy" id="749907"/>
    <lineage>
        <taxon>unclassified sequences</taxon>
        <taxon>metagenomes</taxon>
        <taxon>ecological metagenomes</taxon>
    </lineage>
</organism>
<evidence type="ECO:0000313" key="2">
    <source>
        <dbReference type="EMBL" id="EFK97741.1"/>
    </source>
</evidence>
<gene>
    <name evidence="2" type="ORF">LDC_0206</name>
</gene>
<name>D9PFC7_9ZZZZ</name>
<keyword evidence="1" id="KW-0472">Membrane</keyword>
<feature type="transmembrane region" description="Helical" evidence="1">
    <location>
        <begin position="20"/>
        <end position="42"/>
    </location>
</feature>
<proteinExistence type="predicted"/>
<evidence type="ECO:0000256" key="1">
    <source>
        <dbReference type="SAM" id="Phobius"/>
    </source>
</evidence>
<reference evidence="2" key="2">
    <citation type="journal article" date="2011" name="Microb. Ecol.">
        <title>Taxonomic and Functional Metagenomic Profiling of the Microbial Community in the Anoxic Sediment of a Sub-saline Shallow Lake (Laguna de Carrizo, Central Spain).</title>
        <authorList>
            <person name="Ferrer M."/>
            <person name="Guazzaroni M.E."/>
            <person name="Richter M."/>
            <person name="Garcia-Salamanca A."/>
            <person name="Yarza P."/>
            <person name="Suarez-Suarez A."/>
            <person name="Solano J."/>
            <person name="Alcaide M."/>
            <person name="van Dillewijn P."/>
            <person name="Molina-Henares M.A."/>
            <person name="Lopez-Cortes N."/>
            <person name="Al-Ramahi Y."/>
            <person name="Guerrero C."/>
            <person name="Acosta A."/>
            <person name="de Eugenio L.I."/>
            <person name="Martinez V."/>
            <person name="Marques S."/>
            <person name="Rojo F."/>
            <person name="Santero E."/>
            <person name="Genilloud O."/>
            <person name="Perez-Perez J."/>
            <person name="Rossello-Mora R."/>
            <person name="Ramos J.L."/>
        </authorList>
    </citation>
    <scope>NUCLEOTIDE SEQUENCE</scope>
</reference>